<feature type="domain" description="YknX-like C-terminal permuted SH3-like" evidence="6">
    <location>
        <begin position="300"/>
        <end position="365"/>
    </location>
</feature>
<dbReference type="Gene3D" id="2.40.30.170">
    <property type="match status" value="1"/>
</dbReference>
<organism evidence="7 8">
    <name type="scientific">Alistipes finegoldii</name>
    <dbReference type="NCBI Taxonomy" id="214856"/>
    <lineage>
        <taxon>Bacteria</taxon>
        <taxon>Pseudomonadati</taxon>
        <taxon>Bacteroidota</taxon>
        <taxon>Bacteroidia</taxon>
        <taxon>Bacteroidales</taxon>
        <taxon>Rikenellaceae</taxon>
        <taxon>Alistipes</taxon>
    </lineage>
</organism>
<name>A0AA37KQQ9_9BACT</name>
<dbReference type="RefSeq" id="WP_244076628.1">
    <property type="nucleotide sequence ID" value="NZ_AP025581.1"/>
</dbReference>
<sequence length="370" mass="39888">MNRLLIVAGLVSALLPAGCGRHKPKPAMPPLQVETARAVTDSIPNRMSFIGYLSSNFDAVIQPRINGFLLSKQYANGMPVKRGQLLFTIDPDQLSTTMLAAEAALQSAKAQALEARNNYERAVPLAKINAISQAQLDQYTAQYKAAEASVRSAEQTLSSARMNVGYTELRSPIDGIIEHTAAHVGDYVGPGTQFSVLTSISNIDTLTVDVAIPMAEYLRAAGGRGSIYDNEGLLSDIRLTLADGTRYPYGGLYDYTRKDVSSSTGTLVLVVMFPNPDRSLKPGQFARVSANVGPVQPRVIVPQQSVSQAQGVNSVWVVRPDSTAAYRRVVLGDTYGTMWCVDEGLAEGEQVVTAGQQKLRNGMKVIPVIR</sequence>
<evidence type="ECO:0000259" key="3">
    <source>
        <dbReference type="Pfam" id="PF25876"/>
    </source>
</evidence>
<dbReference type="Gene3D" id="1.10.287.470">
    <property type="entry name" value="Helix hairpin bin"/>
    <property type="match status" value="1"/>
</dbReference>
<dbReference type="NCBIfam" id="TIGR01730">
    <property type="entry name" value="RND_mfp"/>
    <property type="match status" value="1"/>
</dbReference>
<dbReference type="Pfam" id="PF25944">
    <property type="entry name" value="Beta-barrel_RND"/>
    <property type="match status" value="1"/>
</dbReference>
<evidence type="ECO:0000256" key="1">
    <source>
        <dbReference type="ARBA" id="ARBA00009477"/>
    </source>
</evidence>
<feature type="domain" description="Multidrug resistance protein MdtA-like alpha-helical hairpin" evidence="3">
    <location>
        <begin position="99"/>
        <end position="167"/>
    </location>
</feature>
<dbReference type="InterPro" id="IPR058637">
    <property type="entry name" value="YknX-like_C"/>
</dbReference>
<dbReference type="Pfam" id="PF25876">
    <property type="entry name" value="HH_MFP_RND"/>
    <property type="match status" value="1"/>
</dbReference>
<evidence type="ECO:0000259" key="4">
    <source>
        <dbReference type="Pfam" id="PF25917"/>
    </source>
</evidence>
<dbReference type="GO" id="GO:0022857">
    <property type="term" value="F:transmembrane transporter activity"/>
    <property type="evidence" value="ECO:0007669"/>
    <property type="project" value="InterPro"/>
</dbReference>
<dbReference type="Pfam" id="PF25989">
    <property type="entry name" value="YknX_C"/>
    <property type="match status" value="1"/>
</dbReference>
<dbReference type="PANTHER" id="PTHR30158">
    <property type="entry name" value="ACRA/E-RELATED COMPONENT OF DRUG EFFLUX TRANSPORTER"/>
    <property type="match status" value="1"/>
</dbReference>
<reference evidence="7" key="1">
    <citation type="submission" date="2022-01" db="EMBL/GenBank/DDBJ databases">
        <title>Novel bile acid biosynthetic pathways are enriched in the microbiome of centenarians.</title>
        <authorList>
            <person name="Sato Y."/>
            <person name="Atarashi K."/>
            <person name="Plichta R.D."/>
            <person name="Arai Y."/>
            <person name="Sasajima S."/>
            <person name="Kearney M.S."/>
            <person name="Suda W."/>
            <person name="Takeshita K."/>
            <person name="Sasaki T."/>
            <person name="Okamoto S."/>
            <person name="Skelly N.A."/>
            <person name="Okamura Y."/>
            <person name="Vlamakis H."/>
            <person name="Li Y."/>
            <person name="Tanoue T."/>
            <person name="Takei H."/>
            <person name="Nittono H."/>
            <person name="Narushima S."/>
            <person name="Irie J."/>
            <person name="Itoh H."/>
            <person name="Moriya K."/>
            <person name="Sugiura Y."/>
            <person name="Suematsu M."/>
            <person name="Moritoki N."/>
            <person name="Shibata S."/>
            <person name="Littman R.D."/>
            <person name="Fischbach A.M."/>
            <person name="Uwamino Y."/>
            <person name="Inoue T."/>
            <person name="Honda A."/>
            <person name="Hattori M."/>
            <person name="Murai T."/>
            <person name="Xavier J.R."/>
            <person name="Hirose N."/>
            <person name="Honda K."/>
        </authorList>
    </citation>
    <scope>NUCLEOTIDE SEQUENCE</scope>
    <source>
        <strain evidence="7">CE91-St16</strain>
    </source>
</reference>
<dbReference type="GO" id="GO:0005886">
    <property type="term" value="C:plasma membrane"/>
    <property type="evidence" value="ECO:0007669"/>
    <property type="project" value="TreeGrafter"/>
</dbReference>
<dbReference type="AlphaFoldDB" id="A0AA37KQQ9"/>
<evidence type="ECO:0000313" key="8">
    <source>
        <dbReference type="Proteomes" id="UP001055105"/>
    </source>
</evidence>
<dbReference type="EMBL" id="BQOL01000001">
    <property type="protein sequence ID" value="GKI19249.1"/>
    <property type="molecule type" value="Genomic_DNA"/>
</dbReference>
<dbReference type="Pfam" id="PF25917">
    <property type="entry name" value="BSH_RND"/>
    <property type="match status" value="1"/>
</dbReference>
<dbReference type="InterPro" id="IPR006143">
    <property type="entry name" value="RND_pump_MFP"/>
</dbReference>
<feature type="domain" description="Multidrug resistance protein MdtA-like barrel-sandwich hybrid" evidence="4">
    <location>
        <begin position="60"/>
        <end position="198"/>
    </location>
</feature>
<keyword evidence="2" id="KW-0175">Coiled coil</keyword>
<gene>
    <name evidence="7" type="primary">vmeA</name>
    <name evidence="7" type="ORF">CE91St16_21570</name>
</gene>
<dbReference type="GO" id="GO:0030313">
    <property type="term" value="C:cell envelope"/>
    <property type="evidence" value="ECO:0007669"/>
    <property type="project" value="UniProtKB-SubCell"/>
</dbReference>
<dbReference type="GO" id="GO:0046677">
    <property type="term" value="P:response to antibiotic"/>
    <property type="evidence" value="ECO:0007669"/>
    <property type="project" value="TreeGrafter"/>
</dbReference>
<comment type="caution">
    <text evidence="7">The sequence shown here is derived from an EMBL/GenBank/DDBJ whole genome shotgun (WGS) entry which is preliminary data.</text>
</comment>
<feature type="coiled-coil region" evidence="2">
    <location>
        <begin position="98"/>
        <end position="163"/>
    </location>
</feature>
<proteinExistence type="inferred from homology"/>
<evidence type="ECO:0000256" key="2">
    <source>
        <dbReference type="SAM" id="Coils"/>
    </source>
</evidence>
<protein>
    <submittedName>
        <fullName evidence="7">Multidrug transporter</fullName>
    </submittedName>
</protein>
<dbReference type="Gene3D" id="2.40.50.100">
    <property type="match status" value="1"/>
</dbReference>
<feature type="domain" description="Multidrug resistance protein MdtA-like beta-barrel" evidence="5">
    <location>
        <begin position="235"/>
        <end position="292"/>
    </location>
</feature>
<accession>A0AA37KQQ9</accession>
<dbReference type="InterPro" id="IPR058625">
    <property type="entry name" value="MdtA-like_BSH"/>
</dbReference>
<dbReference type="InterPro" id="IPR058624">
    <property type="entry name" value="MdtA-like_HH"/>
</dbReference>
<evidence type="ECO:0000313" key="7">
    <source>
        <dbReference type="EMBL" id="GKI19249.1"/>
    </source>
</evidence>
<comment type="similarity">
    <text evidence="1">Belongs to the membrane fusion protein (MFP) (TC 8.A.1) family.</text>
</comment>
<dbReference type="SUPFAM" id="SSF111369">
    <property type="entry name" value="HlyD-like secretion proteins"/>
    <property type="match status" value="1"/>
</dbReference>
<dbReference type="Gene3D" id="2.40.420.20">
    <property type="match status" value="1"/>
</dbReference>
<evidence type="ECO:0000259" key="6">
    <source>
        <dbReference type="Pfam" id="PF25989"/>
    </source>
</evidence>
<dbReference type="Proteomes" id="UP001055105">
    <property type="component" value="Unassembled WGS sequence"/>
</dbReference>
<dbReference type="InterPro" id="IPR058626">
    <property type="entry name" value="MdtA-like_b-barrel"/>
</dbReference>
<evidence type="ECO:0000259" key="5">
    <source>
        <dbReference type="Pfam" id="PF25944"/>
    </source>
</evidence>